<reference evidence="4" key="1">
    <citation type="submission" date="2018-03" db="EMBL/GenBank/DDBJ databases">
        <authorList>
            <person name="Sun L."/>
            <person name="Liu H."/>
            <person name="Chen W."/>
            <person name="Huang K."/>
            <person name="Liu W."/>
            <person name="Gao X."/>
        </authorList>
    </citation>
    <scope>NUCLEOTIDE SEQUENCE [LARGE SCALE GENOMIC DNA]</scope>
    <source>
        <strain evidence="4">SH9</strain>
    </source>
</reference>
<evidence type="ECO:0008006" key="5">
    <source>
        <dbReference type="Google" id="ProtNLM"/>
    </source>
</evidence>
<sequence length="252" mass="26159">MTIRIRADRQSTSTISSPAAQRAGLDGSAFLRLFWAAILGMCLIMVGRVYQSGSEIQPLAAARLQQPVVAAPEPPKTLPPALTPAVVMARASAPQQPASPQQPKAMDFTTGAVLGGNPPLIPTRSVQVVSIPVANATSVPASTPSPSPPQAAPPQVLAAVSAPVASPNTEQASEPTSLSSAAAPRQDAPAVQVRGSARSDATEKSEAPRASHRRLRVASAAPAGGPRCTRYRTYNAQTHTYRSYDGKVMACR</sequence>
<keyword evidence="2" id="KW-1133">Transmembrane helix</keyword>
<keyword evidence="4" id="KW-1185">Reference proteome</keyword>
<feature type="compositionally biased region" description="Polar residues" evidence="1">
    <location>
        <begin position="169"/>
        <end position="180"/>
    </location>
</feature>
<feature type="transmembrane region" description="Helical" evidence="2">
    <location>
        <begin position="29"/>
        <end position="50"/>
    </location>
</feature>
<feature type="region of interest" description="Disordered" evidence="1">
    <location>
        <begin position="137"/>
        <end position="156"/>
    </location>
</feature>
<keyword evidence="2" id="KW-0812">Transmembrane</keyword>
<accession>A0A2T1HPV6</accession>
<dbReference type="AlphaFoldDB" id="A0A2T1HPV6"/>
<evidence type="ECO:0000313" key="4">
    <source>
        <dbReference type="Proteomes" id="UP000239772"/>
    </source>
</evidence>
<comment type="caution">
    <text evidence="3">The sequence shown here is derived from an EMBL/GenBank/DDBJ whole genome shotgun (WGS) entry which is preliminary data.</text>
</comment>
<keyword evidence="2" id="KW-0472">Membrane</keyword>
<name>A0A2T1HPV6_9HYPH</name>
<evidence type="ECO:0000313" key="3">
    <source>
        <dbReference type="EMBL" id="PSC03698.1"/>
    </source>
</evidence>
<dbReference type="Proteomes" id="UP000239772">
    <property type="component" value="Unassembled WGS sequence"/>
</dbReference>
<evidence type="ECO:0000256" key="1">
    <source>
        <dbReference type="SAM" id="MobiDB-lite"/>
    </source>
</evidence>
<organism evidence="3 4">
    <name type="scientific">Alsobacter soli</name>
    <dbReference type="NCBI Taxonomy" id="2109933"/>
    <lineage>
        <taxon>Bacteria</taxon>
        <taxon>Pseudomonadati</taxon>
        <taxon>Pseudomonadota</taxon>
        <taxon>Alphaproteobacteria</taxon>
        <taxon>Hyphomicrobiales</taxon>
        <taxon>Alsobacteraceae</taxon>
        <taxon>Alsobacter</taxon>
    </lineage>
</organism>
<feature type="compositionally biased region" description="Pro residues" evidence="1">
    <location>
        <begin position="143"/>
        <end position="152"/>
    </location>
</feature>
<feature type="compositionally biased region" description="Basic and acidic residues" evidence="1">
    <location>
        <begin position="200"/>
        <end position="209"/>
    </location>
</feature>
<dbReference type="EMBL" id="PVZS01000021">
    <property type="protein sequence ID" value="PSC03698.1"/>
    <property type="molecule type" value="Genomic_DNA"/>
</dbReference>
<evidence type="ECO:0000256" key="2">
    <source>
        <dbReference type="SAM" id="Phobius"/>
    </source>
</evidence>
<feature type="region of interest" description="Disordered" evidence="1">
    <location>
        <begin position="163"/>
        <end position="227"/>
    </location>
</feature>
<proteinExistence type="predicted"/>
<gene>
    <name evidence="3" type="ORF">SLNSH_17270</name>
</gene>
<protein>
    <recommendedName>
        <fullName evidence="5">Lectin-like protein BA14k</fullName>
    </recommendedName>
</protein>